<dbReference type="PANTHER" id="PTHR34070:SF1">
    <property type="entry name" value="DNA ALKYLATION REPAIR PROTEIN"/>
    <property type="match status" value="1"/>
</dbReference>
<accession>A0ABS9Q1S3</accession>
<dbReference type="EMBL" id="JAKRCV010000019">
    <property type="protein sequence ID" value="MCG7321825.1"/>
    <property type="molecule type" value="Genomic_DNA"/>
</dbReference>
<organism evidence="1 2">
    <name type="scientific">Arsenicicoccus bolidensis</name>
    <dbReference type="NCBI Taxonomy" id="229480"/>
    <lineage>
        <taxon>Bacteria</taxon>
        <taxon>Bacillati</taxon>
        <taxon>Actinomycetota</taxon>
        <taxon>Actinomycetes</taxon>
        <taxon>Micrococcales</taxon>
        <taxon>Intrasporangiaceae</taxon>
        <taxon>Arsenicicoccus</taxon>
    </lineage>
</organism>
<sequence length="230" mass="26197">MSDADALVLEVRSLLAAHADPERAAGQQRYMRSAMPFHGLTSPQRRLLTRPVLAAHRLATREEWVATVRRVWDEASHREERYTAIELLRHRAYGQWRDSGLAPLLEHLITTGAWWDVVDATTPVVGEVLRAEPPFAARLRAWSTSDDLWLRRASIIGQLDSKGRTDVALLQDCLDANLGDREFFIRKAIGWALRQHARVDPAWVRMYVATRRTRLSPLSVREALKHLGDA</sequence>
<protein>
    <submittedName>
        <fullName evidence="1">DNA alkylation repair protein</fullName>
    </submittedName>
</protein>
<name>A0ABS9Q1S3_9MICO</name>
<proteinExistence type="predicted"/>
<dbReference type="CDD" id="cd07064">
    <property type="entry name" value="AlkD_like_1"/>
    <property type="match status" value="1"/>
</dbReference>
<evidence type="ECO:0000313" key="2">
    <source>
        <dbReference type="Proteomes" id="UP001521931"/>
    </source>
</evidence>
<dbReference type="Gene3D" id="1.20.1660.10">
    <property type="entry name" value="Hypothetical protein (EF3068)"/>
    <property type="match status" value="1"/>
</dbReference>
<dbReference type="RefSeq" id="WP_239263741.1">
    <property type="nucleotide sequence ID" value="NZ_JAKRCV010000019.1"/>
</dbReference>
<dbReference type="Gene3D" id="1.25.40.290">
    <property type="entry name" value="ARM repeat domains"/>
    <property type="match status" value="1"/>
</dbReference>
<dbReference type="InterPro" id="IPR016024">
    <property type="entry name" value="ARM-type_fold"/>
</dbReference>
<keyword evidence="2" id="KW-1185">Reference proteome</keyword>
<dbReference type="SUPFAM" id="SSF48371">
    <property type="entry name" value="ARM repeat"/>
    <property type="match status" value="1"/>
</dbReference>
<comment type="caution">
    <text evidence="1">The sequence shown here is derived from an EMBL/GenBank/DDBJ whole genome shotgun (WGS) entry which is preliminary data.</text>
</comment>
<dbReference type="Proteomes" id="UP001521931">
    <property type="component" value="Unassembled WGS sequence"/>
</dbReference>
<dbReference type="InterPro" id="IPR014825">
    <property type="entry name" value="DNA_alkylation"/>
</dbReference>
<dbReference type="Pfam" id="PF08713">
    <property type="entry name" value="DNA_alkylation"/>
    <property type="match status" value="1"/>
</dbReference>
<evidence type="ECO:0000313" key="1">
    <source>
        <dbReference type="EMBL" id="MCG7321825.1"/>
    </source>
</evidence>
<gene>
    <name evidence="1" type="ORF">MHL29_07985</name>
</gene>
<reference evidence="1 2" key="1">
    <citation type="submission" date="2022-02" db="EMBL/GenBank/DDBJ databases">
        <title>Uncovering new skin microbiome diversity through culturing and metagenomics.</title>
        <authorList>
            <person name="Conlan S."/>
            <person name="Deming C."/>
            <person name="Nisc Comparative Sequencing Program N."/>
            <person name="Segre J.A."/>
        </authorList>
    </citation>
    <scope>NUCLEOTIDE SEQUENCE [LARGE SCALE GENOMIC DNA]</scope>
    <source>
        <strain evidence="1 2">ACRQZ</strain>
    </source>
</reference>
<dbReference type="PANTHER" id="PTHR34070">
    <property type="entry name" value="ARMADILLO-TYPE FOLD"/>
    <property type="match status" value="1"/>
</dbReference>